<accession>A0A7W1XCL0</accession>
<dbReference type="EMBL" id="JACEIP010000028">
    <property type="protein sequence ID" value="MBA4544089.1"/>
    <property type="molecule type" value="Genomic_DNA"/>
</dbReference>
<comment type="caution">
    <text evidence="1">The sequence shown here is derived from an EMBL/GenBank/DDBJ whole genome shotgun (WGS) entry which is preliminary data.</text>
</comment>
<protein>
    <submittedName>
        <fullName evidence="1">Uncharacterized protein</fullName>
    </submittedName>
</protein>
<sequence>MLKKNGVFFHGEEYWVVVPPTVKVRPQWEKFIFEQNERPNRPFGVTDDNGIAKYLEEIGGVGF</sequence>
<dbReference type="OrthoDB" id="43862at2"/>
<proteinExistence type="predicted"/>
<dbReference type="RefSeq" id="WP_033101507.1">
    <property type="nucleotide sequence ID" value="NZ_JACEIP010000028.1"/>
</dbReference>
<dbReference type="Proteomes" id="UP000530514">
    <property type="component" value="Unassembled WGS sequence"/>
</dbReference>
<name>A0A7W1XCL0_9BACL</name>
<evidence type="ECO:0000313" key="2">
    <source>
        <dbReference type="Proteomes" id="UP000530514"/>
    </source>
</evidence>
<evidence type="ECO:0000313" key="1">
    <source>
        <dbReference type="EMBL" id="MBA4544089.1"/>
    </source>
</evidence>
<keyword evidence="2" id="KW-1185">Reference proteome</keyword>
<dbReference type="AlphaFoldDB" id="A0A7W1XCL0"/>
<gene>
    <name evidence="1" type="ORF">H1164_14480</name>
</gene>
<reference evidence="1 2" key="1">
    <citation type="submission" date="2020-07" db="EMBL/GenBank/DDBJ databases">
        <authorList>
            <person name="Feng H."/>
        </authorList>
    </citation>
    <scope>NUCLEOTIDE SEQUENCE [LARGE SCALE GENOMIC DNA]</scope>
    <source>
        <strain evidence="2">s-11</strain>
    </source>
</reference>
<organism evidence="1 2">
    <name type="scientific">Thermoactinomyces daqus</name>
    <dbReference type="NCBI Taxonomy" id="1329516"/>
    <lineage>
        <taxon>Bacteria</taxon>
        <taxon>Bacillati</taxon>
        <taxon>Bacillota</taxon>
        <taxon>Bacilli</taxon>
        <taxon>Bacillales</taxon>
        <taxon>Thermoactinomycetaceae</taxon>
        <taxon>Thermoactinomyces</taxon>
    </lineage>
</organism>